<dbReference type="Proteomes" id="UP000824175">
    <property type="component" value="Unassembled WGS sequence"/>
</dbReference>
<organism evidence="1 2">
    <name type="scientific">Candidatus Fimiplasma intestinipullorum</name>
    <dbReference type="NCBI Taxonomy" id="2840825"/>
    <lineage>
        <taxon>Bacteria</taxon>
        <taxon>Bacillati</taxon>
        <taxon>Bacillota</taxon>
        <taxon>Clostridia</taxon>
        <taxon>Eubacteriales</taxon>
        <taxon>Candidatus Fimiplasma</taxon>
    </lineage>
</organism>
<proteinExistence type="predicted"/>
<dbReference type="GO" id="GO:0005737">
    <property type="term" value="C:cytoplasm"/>
    <property type="evidence" value="ECO:0007669"/>
    <property type="project" value="TreeGrafter"/>
</dbReference>
<evidence type="ECO:0000313" key="1">
    <source>
        <dbReference type="EMBL" id="HIU14199.1"/>
    </source>
</evidence>
<dbReference type="GO" id="GO:0004305">
    <property type="term" value="F:ethanolamine kinase activity"/>
    <property type="evidence" value="ECO:0007669"/>
    <property type="project" value="TreeGrafter"/>
</dbReference>
<dbReference type="Pfam" id="PF01633">
    <property type="entry name" value="Choline_kinase"/>
    <property type="match status" value="1"/>
</dbReference>
<dbReference type="PANTHER" id="PTHR22603:SF66">
    <property type="entry name" value="ETHANOLAMINE KINASE"/>
    <property type="match status" value="1"/>
</dbReference>
<dbReference type="PANTHER" id="PTHR22603">
    <property type="entry name" value="CHOLINE/ETHANOALAMINE KINASE"/>
    <property type="match status" value="1"/>
</dbReference>
<dbReference type="InterPro" id="IPR011009">
    <property type="entry name" value="Kinase-like_dom_sf"/>
</dbReference>
<reference evidence="1" key="1">
    <citation type="submission" date="2020-10" db="EMBL/GenBank/DDBJ databases">
        <authorList>
            <person name="Gilroy R."/>
        </authorList>
    </citation>
    <scope>NUCLEOTIDE SEQUENCE</scope>
    <source>
        <strain evidence="1">CHK195-11698</strain>
    </source>
</reference>
<dbReference type="GO" id="GO:0006646">
    <property type="term" value="P:phosphatidylethanolamine biosynthetic process"/>
    <property type="evidence" value="ECO:0007669"/>
    <property type="project" value="TreeGrafter"/>
</dbReference>
<dbReference type="SUPFAM" id="SSF56112">
    <property type="entry name" value="Protein kinase-like (PK-like)"/>
    <property type="match status" value="1"/>
</dbReference>
<gene>
    <name evidence="1" type="ORF">IAD15_09045</name>
</gene>
<accession>A0A9D1L0W9</accession>
<dbReference type="AlphaFoldDB" id="A0A9D1L0W9"/>
<reference evidence="1" key="2">
    <citation type="journal article" date="2021" name="PeerJ">
        <title>Extensive microbial diversity within the chicken gut microbiome revealed by metagenomics and culture.</title>
        <authorList>
            <person name="Gilroy R."/>
            <person name="Ravi A."/>
            <person name="Getino M."/>
            <person name="Pursley I."/>
            <person name="Horton D.L."/>
            <person name="Alikhan N.F."/>
            <person name="Baker D."/>
            <person name="Gharbi K."/>
            <person name="Hall N."/>
            <person name="Watson M."/>
            <person name="Adriaenssens E.M."/>
            <person name="Foster-Nyarko E."/>
            <person name="Jarju S."/>
            <person name="Secka A."/>
            <person name="Antonio M."/>
            <person name="Oren A."/>
            <person name="Chaudhuri R.R."/>
            <person name="La Ragione R."/>
            <person name="Hildebrand F."/>
            <person name="Pallen M.J."/>
        </authorList>
    </citation>
    <scope>NUCLEOTIDE SEQUENCE</scope>
    <source>
        <strain evidence="1">CHK195-11698</strain>
    </source>
</reference>
<comment type="caution">
    <text evidence="1">The sequence shown here is derived from an EMBL/GenBank/DDBJ whole genome shotgun (WGS) entry which is preliminary data.</text>
</comment>
<name>A0A9D1L0W9_9FIRM</name>
<dbReference type="EMBL" id="DVMJ01000077">
    <property type="protein sequence ID" value="HIU14199.1"/>
    <property type="molecule type" value="Genomic_DNA"/>
</dbReference>
<dbReference type="Gene3D" id="3.90.1200.10">
    <property type="match status" value="1"/>
</dbReference>
<dbReference type="CDD" id="cd05151">
    <property type="entry name" value="ChoK-like"/>
    <property type="match status" value="1"/>
</dbReference>
<dbReference type="Gene3D" id="3.30.200.20">
    <property type="entry name" value="Phosphorylase Kinase, domain 1"/>
    <property type="match status" value="1"/>
</dbReference>
<evidence type="ECO:0000313" key="2">
    <source>
        <dbReference type="Proteomes" id="UP000824175"/>
    </source>
</evidence>
<sequence>MREIINHDIKKIQKLSLKILKDDQFQSIERLGGMTNHSYHVRTAKHDLVFRLPGDGTEGIINRENEIVANRLASALNIDTQILYIDTSGQKITPYIQDAITMDPFSMRRIDNIQLAAQVFKTLHQCQVNTHIPFDVAGTAREYEKCIEANEVAFFDDYAVYKEIFLDLQQQFHLADAQLVPCHNDPLCENWIRSKDRMYLIDWEYAGMNDPLWDLADLSIEADYNHEQDHTLLYHYFQFEPTAEIWQRFFANKVFIDYLWSLWGLARIPYDPSMLTYGQERYARMKKNLELVKQA</sequence>
<protein>
    <submittedName>
        <fullName evidence="1">Phosphotransferase family protein</fullName>
    </submittedName>
</protein>